<dbReference type="GO" id="GO:0009103">
    <property type="term" value="P:lipopolysaccharide biosynthetic process"/>
    <property type="evidence" value="ECO:0007669"/>
    <property type="project" value="UniProtKB-KW"/>
</dbReference>
<proteinExistence type="inferred from homology"/>
<keyword evidence="7 13" id="KW-0479">Metal-binding</keyword>
<evidence type="ECO:0000256" key="9">
    <source>
        <dbReference type="ARBA" id="ARBA00022842"/>
    </source>
</evidence>
<evidence type="ECO:0000256" key="13">
    <source>
        <dbReference type="PIRSR" id="PIRSR006118-2"/>
    </source>
</evidence>
<evidence type="ECO:0000313" key="15">
    <source>
        <dbReference type="Proteomes" id="UP000239867"/>
    </source>
</evidence>
<dbReference type="GO" id="GO:0008781">
    <property type="term" value="F:N-acylneuraminate cytidylyltransferase activity"/>
    <property type="evidence" value="ECO:0007669"/>
    <property type="project" value="TreeGrafter"/>
</dbReference>
<reference evidence="14" key="1">
    <citation type="submission" date="2017-05" db="EMBL/GenBank/DDBJ databases">
        <authorList>
            <person name="Song R."/>
            <person name="Chenine A.L."/>
            <person name="Ruprecht R.M."/>
        </authorList>
    </citation>
    <scope>NUCLEOTIDE SEQUENCE</scope>
    <source>
        <strain evidence="14">ORNL</strain>
    </source>
</reference>
<dbReference type="SFLD" id="SFLDG01136">
    <property type="entry name" value="C1.6:_Phosphoserine_Phosphatas"/>
    <property type="match status" value="1"/>
</dbReference>
<evidence type="ECO:0000256" key="1">
    <source>
        <dbReference type="ARBA" id="ARBA00000898"/>
    </source>
</evidence>
<dbReference type="KEGG" id="deo:CAY53_02350"/>
<feature type="binding site" evidence="12">
    <location>
        <position position="93"/>
    </location>
    <ligand>
        <name>substrate</name>
    </ligand>
</feature>
<evidence type="ECO:0000256" key="11">
    <source>
        <dbReference type="ARBA" id="ARBA00031051"/>
    </source>
</evidence>
<dbReference type="AlphaFoldDB" id="A0A2L1GLG6"/>
<dbReference type="NCBIfam" id="TIGR01670">
    <property type="entry name" value="KdsC-phosphatas"/>
    <property type="match status" value="1"/>
</dbReference>
<gene>
    <name evidence="14" type="ORF">CAY53_02350</name>
</gene>
<dbReference type="InterPro" id="IPR036412">
    <property type="entry name" value="HAD-like_sf"/>
</dbReference>
<comment type="catalytic activity">
    <reaction evidence="1">
        <text>3-deoxy-alpha-D-manno-2-octulosonate-8-phosphate + H2O = 3-deoxy-alpha-D-manno-oct-2-ulosonate + phosphate</text>
        <dbReference type="Rhea" id="RHEA:11500"/>
        <dbReference type="ChEBI" id="CHEBI:15377"/>
        <dbReference type="ChEBI" id="CHEBI:43474"/>
        <dbReference type="ChEBI" id="CHEBI:85985"/>
        <dbReference type="ChEBI" id="CHEBI:85986"/>
        <dbReference type="EC" id="3.1.3.45"/>
    </reaction>
</comment>
<dbReference type="PANTHER" id="PTHR21485">
    <property type="entry name" value="HAD SUPERFAMILY MEMBERS CMAS AND KDSC"/>
    <property type="match status" value="1"/>
</dbReference>
<dbReference type="OrthoDB" id="9805604at2"/>
<accession>A0A2L1GLG6</accession>
<dbReference type="InterPro" id="IPR010023">
    <property type="entry name" value="KdsC_fam"/>
</dbReference>
<dbReference type="EMBL" id="CP021255">
    <property type="protein sequence ID" value="AVD70457.1"/>
    <property type="molecule type" value="Genomic_DNA"/>
</dbReference>
<feature type="binding site" evidence="13">
    <location>
        <position position="23"/>
    </location>
    <ligand>
        <name>Mg(2+)</name>
        <dbReference type="ChEBI" id="CHEBI:18420"/>
    </ligand>
</feature>
<dbReference type="Gene3D" id="3.40.50.1000">
    <property type="entry name" value="HAD superfamily/HAD-like"/>
    <property type="match status" value="1"/>
</dbReference>
<reference evidence="14" key="2">
    <citation type="journal article" date="2018" name="MBio">
        <title>Insights into the evolution of host association through the isolation and characterization of a novel human periodontal pathobiont, Desulfobulbus oralis.</title>
        <authorList>
            <person name="Cross K.L."/>
            <person name="Chirania P."/>
            <person name="Xiong W."/>
            <person name="Beall C.J."/>
            <person name="Elkins J.G."/>
            <person name="Giannone R.J."/>
            <person name="Griffen A.L."/>
            <person name="Guss A.M."/>
            <person name="Hettich R.L."/>
            <person name="Joshi S.S."/>
            <person name="Mokrzan E.M."/>
            <person name="Martin R.K."/>
            <person name="Zhulin I.B."/>
            <person name="Leys E.J."/>
            <person name="Podar M."/>
        </authorList>
    </citation>
    <scope>NUCLEOTIDE SEQUENCE [LARGE SCALE GENOMIC DNA]</scope>
    <source>
        <strain evidence="14">ORNL</strain>
    </source>
</reference>
<keyword evidence="9 13" id="KW-0460">Magnesium</keyword>
<keyword evidence="15" id="KW-1185">Reference proteome</keyword>
<evidence type="ECO:0000256" key="12">
    <source>
        <dbReference type="PIRSR" id="PIRSR006118-1"/>
    </source>
</evidence>
<dbReference type="Pfam" id="PF08282">
    <property type="entry name" value="Hydrolase_3"/>
    <property type="match status" value="1"/>
</dbReference>
<comment type="cofactor">
    <cofactor evidence="2 13">
        <name>Mg(2+)</name>
        <dbReference type="ChEBI" id="CHEBI:18420"/>
    </cofactor>
</comment>
<evidence type="ECO:0000256" key="4">
    <source>
        <dbReference type="ARBA" id="ARBA00011881"/>
    </source>
</evidence>
<feature type="binding site" evidence="12">
    <location>
        <position position="69"/>
    </location>
    <ligand>
        <name>substrate</name>
    </ligand>
</feature>
<dbReference type="CDD" id="cd01630">
    <property type="entry name" value="HAD_KDO-like"/>
    <property type="match status" value="1"/>
</dbReference>
<evidence type="ECO:0000256" key="7">
    <source>
        <dbReference type="ARBA" id="ARBA00022723"/>
    </source>
</evidence>
<evidence type="ECO:0000256" key="3">
    <source>
        <dbReference type="ARBA" id="ARBA00005893"/>
    </source>
</evidence>
<evidence type="ECO:0000313" key="14">
    <source>
        <dbReference type="EMBL" id="AVD70457.1"/>
    </source>
</evidence>
<dbReference type="InterPro" id="IPR050793">
    <property type="entry name" value="CMP-NeuNAc_synthase"/>
</dbReference>
<dbReference type="GO" id="GO:0019143">
    <property type="term" value="F:3-deoxy-manno-octulosonate-8-phosphatase activity"/>
    <property type="evidence" value="ECO:0007669"/>
    <property type="project" value="UniProtKB-EC"/>
</dbReference>
<feature type="binding site" evidence="12">
    <location>
        <position position="25"/>
    </location>
    <ligand>
        <name>substrate</name>
    </ligand>
</feature>
<evidence type="ECO:0000256" key="2">
    <source>
        <dbReference type="ARBA" id="ARBA00001946"/>
    </source>
</evidence>
<sequence>MSPPATRENALARGRQIRLLLLDVDGVMSDGRIIYDSEGLEHKAFHCQDGLGLRLLADHGIATGIITARTSKAVRCRAAELHMRHVVENCRDKLASFEAILEHDKLAATECAYMGDDWIDLPLLNRVGLALAPANAVPEVRSRAHFVSTRAGGQGAVREVCDLLLEAQGLREQCLAQFDR</sequence>
<feature type="binding site" evidence="12">
    <location>
        <position position="77"/>
    </location>
    <ligand>
        <name>substrate</name>
    </ligand>
</feature>
<dbReference type="FunFam" id="3.40.50.1000:FF:000029">
    <property type="entry name" value="3-deoxy-D-manno-octulosonate 8-phosphate phosphatase KdsC"/>
    <property type="match status" value="1"/>
</dbReference>
<organism evidence="14 15">
    <name type="scientific">Desulfobulbus oralis</name>
    <dbReference type="NCBI Taxonomy" id="1986146"/>
    <lineage>
        <taxon>Bacteria</taxon>
        <taxon>Pseudomonadati</taxon>
        <taxon>Thermodesulfobacteriota</taxon>
        <taxon>Desulfobulbia</taxon>
        <taxon>Desulfobulbales</taxon>
        <taxon>Desulfobulbaceae</taxon>
        <taxon>Desulfobulbus</taxon>
    </lineage>
</organism>
<evidence type="ECO:0000256" key="5">
    <source>
        <dbReference type="ARBA" id="ARBA00013066"/>
    </source>
</evidence>
<evidence type="ECO:0000256" key="8">
    <source>
        <dbReference type="ARBA" id="ARBA00022801"/>
    </source>
</evidence>
<keyword evidence="10" id="KW-0448">Lipopolysaccharide biosynthesis</keyword>
<dbReference type="PANTHER" id="PTHR21485:SF6">
    <property type="entry name" value="N-ACYLNEURAMINATE CYTIDYLYLTRANSFERASE-RELATED"/>
    <property type="match status" value="1"/>
</dbReference>
<comment type="similarity">
    <text evidence="3">Belongs to the KdsC family.</text>
</comment>
<comment type="subunit">
    <text evidence="4">Homotetramer.</text>
</comment>
<evidence type="ECO:0000256" key="6">
    <source>
        <dbReference type="ARBA" id="ARBA00020092"/>
    </source>
</evidence>
<evidence type="ECO:0000256" key="10">
    <source>
        <dbReference type="ARBA" id="ARBA00022985"/>
    </source>
</evidence>
<dbReference type="EC" id="3.1.3.45" evidence="5"/>
<dbReference type="PIRSF" id="PIRSF006118">
    <property type="entry name" value="KDO8-P_Ptase"/>
    <property type="match status" value="1"/>
</dbReference>
<name>A0A2L1GLG6_9BACT</name>
<dbReference type="InterPro" id="IPR023214">
    <property type="entry name" value="HAD_sf"/>
</dbReference>
<dbReference type="SFLD" id="SFLDG01138">
    <property type="entry name" value="C1.6.2:_Deoxy-d-mannose-octulo"/>
    <property type="match status" value="1"/>
</dbReference>
<keyword evidence="8" id="KW-0378">Hydrolase</keyword>
<protein>
    <recommendedName>
        <fullName evidence="6">3-deoxy-D-manno-octulosonate 8-phosphate phosphatase KdsC</fullName>
        <ecNumber evidence="5">3.1.3.45</ecNumber>
    </recommendedName>
    <alternativeName>
        <fullName evidence="11">KDO 8-P phosphatase</fullName>
    </alternativeName>
</protein>
<dbReference type="SUPFAM" id="SSF56784">
    <property type="entry name" value="HAD-like"/>
    <property type="match status" value="1"/>
</dbReference>
<dbReference type="Proteomes" id="UP000239867">
    <property type="component" value="Chromosome"/>
</dbReference>
<feature type="binding site" evidence="13">
    <location>
        <position position="116"/>
    </location>
    <ligand>
        <name>Mg(2+)</name>
        <dbReference type="ChEBI" id="CHEBI:18420"/>
    </ligand>
</feature>
<dbReference type="RefSeq" id="WP_104935763.1">
    <property type="nucleotide sequence ID" value="NZ_CP021255.1"/>
</dbReference>
<feature type="binding site" evidence="12">
    <location>
        <position position="54"/>
    </location>
    <ligand>
        <name>substrate</name>
    </ligand>
</feature>
<dbReference type="SFLD" id="SFLDS00003">
    <property type="entry name" value="Haloacid_Dehalogenase"/>
    <property type="match status" value="1"/>
</dbReference>
<dbReference type="GO" id="GO:0046872">
    <property type="term" value="F:metal ion binding"/>
    <property type="evidence" value="ECO:0007669"/>
    <property type="project" value="UniProtKB-KW"/>
</dbReference>